<evidence type="ECO:0000313" key="2">
    <source>
        <dbReference type="EMBL" id="MCI73591.1"/>
    </source>
</evidence>
<evidence type="ECO:0000256" key="1">
    <source>
        <dbReference type="SAM" id="MobiDB-lite"/>
    </source>
</evidence>
<sequence>MVILKSLSDDETSPLVSPMPLSSLPPVIPDSGRRRLVFPADLMTSSDSDGSSGSSDDCVVI</sequence>
<name>A0A392UJ73_9FABA</name>
<keyword evidence="3" id="KW-1185">Reference proteome</keyword>
<dbReference type="AlphaFoldDB" id="A0A392UJ73"/>
<proteinExistence type="predicted"/>
<dbReference type="EMBL" id="LXQA010841906">
    <property type="protein sequence ID" value="MCI73591.1"/>
    <property type="molecule type" value="Genomic_DNA"/>
</dbReference>
<evidence type="ECO:0000313" key="3">
    <source>
        <dbReference type="Proteomes" id="UP000265520"/>
    </source>
</evidence>
<dbReference type="Proteomes" id="UP000265520">
    <property type="component" value="Unassembled WGS sequence"/>
</dbReference>
<feature type="non-terminal residue" evidence="2">
    <location>
        <position position="61"/>
    </location>
</feature>
<organism evidence="2 3">
    <name type="scientific">Trifolium medium</name>
    <dbReference type="NCBI Taxonomy" id="97028"/>
    <lineage>
        <taxon>Eukaryota</taxon>
        <taxon>Viridiplantae</taxon>
        <taxon>Streptophyta</taxon>
        <taxon>Embryophyta</taxon>
        <taxon>Tracheophyta</taxon>
        <taxon>Spermatophyta</taxon>
        <taxon>Magnoliopsida</taxon>
        <taxon>eudicotyledons</taxon>
        <taxon>Gunneridae</taxon>
        <taxon>Pentapetalae</taxon>
        <taxon>rosids</taxon>
        <taxon>fabids</taxon>
        <taxon>Fabales</taxon>
        <taxon>Fabaceae</taxon>
        <taxon>Papilionoideae</taxon>
        <taxon>50 kb inversion clade</taxon>
        <taxon>NPAAA clade</taxon>
        <taxon>Hologalegina</taxon>
        <taxon>IRL clade</taxon>
        <taxon>Trifolieae</taxon>
        <taxon>Trifolium</taxon>
    </lineage>
</organism>
<reference evidence="2 3" key="1">
    <citation type="journal article" date="2018" name="Front. Plant Sci.">
        <title>Red Clover (Trifolium pratense) and Zigzag Clover (T. medium) - A Picture of Genomic Similarities and Differences.</title>
        <authorList>
            <person name="Dluhosova J."/>
            <person name="Istvanek J."/>
            <person name="Nedelnik J."/>
            <person name="Repkova J."/>
        </authorList>
    </citation>
    <scope>NUCLEOTIDE SEQUENCE [LARGE SCALE GENOMIC DNA]</scope>
    <source>
        <strain evidence="3">cv. 10/8</strain>
        <tissue evidence="2">Leaf</tissue>
    </source>
</reference>
<accession>A0A392UJ73</accession>
<feature type="compositionally biased region" description="Low complexity" evidence="1">
    <location>
        <begin position="45"/>
        <end position="61"/>
    </location>
</feature>
<comment type="caution">
    <text evidence="2">The sequence shown here is derived from an EMBL/GenBank/DDBJ whole genome shotgun (WGS) entry which is preliminary data.</text>
</comment>
<protein>
    <submittedName>
        <fullName evidence="2">Uncharacterized protein</fullName>
    </submittedName>
</protein>
<feature type="compositionally biased region" description="Low complexity" evidence="1">
    <location>
        <begin position="13"/>
        <end position="25"/>
    </location>
</feature>
<feature type="region of interest" description="Disordered" evidence="1">
    <location>
        <begin position="1"/>
        <end position="26"/>
    </location>
</feature>
<feature type="region of interest" description="Disordered" evidence="1">
    <location>
        <begin position="42"/>
        <end position="61"/>
    </location>
</feature>